<dbReference type="Proteomes" id="UP001054889">
    <property type="component" value="Unassembled WGS sequence"/>
</dbReference>
<dbReference type="InterPro" id="IPR033697">
    <property type="entry name" value="Ribonuclease_T2_eukaryotic"/>
</dbReference>
<dbReference type="GO" id="GO:0003723">
    <property type="term" value="F:RNA binding"/>
    <property type="evidence" value="ECO:0007669"/>
    <property type="project" value="InterPro"/>
</dbReference>
<sequence>MKLLYCSLAAVLVLPLALAGAAADFDFFFHVQQVTVDPIIVTLYPPVACIITQRVRWLVASVQWPGSYCDTRADRCCYPGNQKPAADFTIHGLWPNYADCRRGLLTPDAATRCWPDYCNATDPLNTSLIKDLESDLLRNWGTLSCRNRNATAFWSHQWRRHGTCSGMDQHAYFRAALDFKARFNLTRILADAGVAPSRNETYLLSSIEDAVTKATGSAPSVECNRNGRDEMELYQVFQCVGRDGRSPVHCPRRLESRCTDKVKFPAF</sequence>
<evidence type="ECO:0000256" key="4">
    <source>
        <dbReference type="SAM" id="SignalP"/>
    </source>
</evidence>
<evidence type="ECO:0000313" key="6">
    <source>
        <dbReference type="Proteomes" id="UP001054889"/>
    </source>
</evidence>
<dbReference type="GO" id="GO:0005576">
    <property type="term" value="C:extracellular region"/>
    <property type="evidence" value="ECO:0007669"/>
    <property type="project" value="TreeGrafter"/>
</dbReference>
<keyword evidence="2" id="KW-1015">Disulfide bond</keyword>
<accession>A0AAV5FFK7</accession>
<name>A0AAV5FFK7_ELECO</name>
<comment type="caution">
    <text evidence="5">The sequence shown here is derived from an EMBL/GenBank/DDBJ whole genome shotgun (WGS) entry which is preliminary data.</text>
</comment>
<evidence type="ECO:0000313" key="5">
    <source>
        <dbReference type="EMBL" id="GJN33190.1"/>
    </source>
</evidence>
<evidence type="ECO:0000256" key="2">
    <source>
        <dbReference type="ARBA" id="ARBA00023157"/>
    </source>
</evidence>
<dbReference type="GO" id="GO:0006401">
    <property type="term" value="P:RNA catabolic process"/>
    <property type="evidence" value="ECO:0007669"/>
    <property type="project" value="TreeGrafter"/>
</dbReference>
<dbReference type="SUPFAM" id="SSF55895">
    <property type="entry name" value="Ribonuclease Rh-like"/>
    <property type="match status" value="1"/>
</dbReference>
<proteinExistence type="inferred from homology"/>
<dbReference type="PANTHER" id="PTHR11240:SF78">
    <property type="entry name" value="GENOME ASSEMBLY, CHROMOSOME: II"/>
    <property type="match status" value="1"/>
</dbReference>
<keyword evidence="4" id="KW-0732">Signal</keyword>
<dbReference type="AlphaFoldDB" id="A0AAV5FFK7"/>
<dbReference type="InterPro" id="IPR036430">
    <property type="entry name" value="RNase_T2-like_sf"/>
</dbReference>
<comment type="similarity">
    <text evidence="1 3">Belongs to the RNase T2 family.</text>
</comment>
<dbReference type="Gene3D" id="3.90.730.10">
    <property type="entry name" value="Ribonuclease T2-like"/>
    <property type="match status" value="1"/>
</dbReference>
<dbReference type="Pfam" id="PF00445">
    <property type="entry name" value="Ribonuclease_T2"/>
    <property type="match status" value="1"/>
</dbReference>
<keyword evidence="6" id="KW-1185">Reference proteome</keyword>
<evidence type="ECO:0000256" key="3">
    <source>
        <dbReference type="RuleBase" id="RU004328"/>
    </source>
</evidence>
<dbReference type="CDD" id="cd01061">
    <property type="entry name" value="RNase_T2_euk"/>
    <property type="match status" value="1"/>
</dbReference>
<dbReference type="EMBL" id="BQKI01000084">
    <property type="protein sequence ID" value="GJN33190.1"/>
    <property type="molecule type" value="Genomic_DNA"/>
</dbReference>
<dbReference type="PROSITE" id="PS00530">
    <property type="entry name" value="RNASE_T2_1"/>
    <property type="match status" value="1"/>
</dbReference>
<protein>
    <submittedName>
        <fullName evidence="5">Uncharacterized protein</fullName>
    </submittedName>
</protein>
<evidence type="ECO:0000256" key="1">
    <source>
        <dbReference type="ARBA" id="ARBA00007469"/>
    </source>
</evidence>
<reference evidence="5" key="2">
    <citation type="submission" date="2021-12" db="EMBL/GenBank/DDBJ databases">
        <title>Resequencing data analysis of finger millet.</title>
        <authorList>
            <person name="Hatakeyama M."/>
            <person name="Aluri S."/>
            <person name="Balachadran M.T."/>
            <person name="Sivarajan S.R."/>
            <person name="Poveda L."/>
            <person name="Shimizu-Inatsugi R."/>
            <person name="Schlapbach R."/>
            <person name="Sreeman S.M."/>
            <person name="Shimizu K.K."/>
        </authorList>
    </citation>
    <scope>NUCLEOTIDE SEQUENCE</scope>
</reference>
<reference evidence="5" key="1">
    <citation type="journal article" date="2018" name="DNA Res.">
        <title>Multiple hybrid de novo genome assembly of finger millet, an orphan allotetraploid crop.</title>
        <authorList>
            <person name="Hatakeyama M."/>
            <person name="Aluri S."/>
            <person name="Balachadran M.T."/>
            <person name="Sivarajan S.R."/>
            <person name="Patrignani A."/>
            <person name="Gruter S."/>
            <person name="Poveda L."/>
            <person name="Shimizu-Inatsugi R."/>
            <person name="Baeten J."/>
            <person name="Francoijs K.J."/>
            <person name="Nataraja K.N."/>
            <person name="Reddy Y.A.N."/>
            <person name="Phadnis S."/>
            <person name="Ravikumar R.L."/>
            <person name="Schlapbach R."/>
            <person name="Sreeman S.M."/>
            <person name="Shimizu K.K."/>
        </authorList>
    </citation>
    <scope>NUCLEOTIDE SEQUENCE</scope>
</reference>
<organism evidence="5 6">
    <name type="scientific">Eleusine coracana subsp. coracana</name>
    <dbReference type="NCBI Taxonomy" id="191504"/>
    <lineage>
        <taxon>Eukaryota</taxon>
        <taxon>Viridiplantae</taxon>
        <taxon>Streptophyta</taxon>
        <taxon>Embryophyta</taxon>
        <taxon>Tracheophyta</taxon>
        <taxon>Spermatophyta</taxon>
        <taxon>Magnoliopsida</taxon>
        <taxon>Liliopsida</taxon>
        <taxon>Poales</taxon>
        <taxon>Poaceae</taxon>
        <taxon>PACMAD clade</taxon>
        <taxon>Chloridoideae</taxon>
        <taxon>Cynodonteae</taxon>
        <taxon>Eleusininae</taxon>
        <taxon>Eleusine</taxon>
    </lineage>
</organism>
<gene>
    <name evidence="5" type="primary">gb21760</name>
    <name evidence="5" type="ORF">PR202_gb21760</name>
</gene>
<feature type="chain" id="PRO_5043607603" evidence="4">
    <location>
        <begin position="24"/>
        <end position="267"/>
    </location>
</feature>
<dbReference type="PANTHER" id="PTHR11240">
    <property type="entry name" value="RIBONUCLEASE T2"/>
    <property type="match status" value="1"/>
</dbReference>
<feature type="signal peptide" evidence="4">
    <location>
        <begin position="1"/>
        <end position="23"/>
    </location>
</feature>
<dbReference type="InterPro" id="IPR018188">
    <property type="entry name" value="RNase_T2_His_AS_1"/>
</dbReference>
<dbReference type="InterPro" id="IPR001568">
    <property type="entry name" value="RNase_T2-like"/>
</dbReference>
<dbReference type="PROSITE" id="PS00531">
    <property type="entry name" value="RNASE_T2_2"/>
    <property type="match status" value="1"/>
</dbReference>
<dbReference type="GO" id="GO:0033897">
    <property type="term" value="F:ribonuclease T2 activity"/>
    <property type="evidence" value="ECO:0007669"/>
    <property type="project" value="InterPro"/>
</dbReference>
<dbReference type="InterPro" id="IPR033130">
    <property type="entry name" value="RNase_T2_His_AS_2"/>
</dbReference>